<feature type="non-terminal residue" evidence="2">
    <location>
        <position position="1"/>
    </location>
</feature>
<dbReference type="EMBL" id="CADCWF010000105">
    <property type="protein sequence ID" value="CAA9550329.1"/>
    <property type="molecule type" value="Genomic_DNA"/>
</dbReference>
<reference evidence="2" key="1">
    <citation type="submission" date="2020-02" db="EMBL/GenBank/DDBJ databases">
        <authorList>
            <person name="Meier V. D."/>
        </authorList>
    </citation>
    <scope>NUCLEOTIDE SEQUENCE</scope>
    <source>
        <strain evidence="2">AVDCRST_MAG59</strain>
    </source>
</reference>
<feature type="non-terminal residue" evidence="2">
    <location>
        <position position="46"/>
    </location>
</feature>
<name>A0A6J4UHD7_9BACT</name>
<sequence>WPACPRAAGRFARQHCAGDGVHLHPSERDAGSVPRRGPGPLRGKEF</sequence>
<feature type="compositionally biased region" description="Basic and acidic residues" evidence="1">
    <location>
        <begin position="21"/>
        <end position="30"/>
    </location>
</feature>
<gene>
    <name evidence="2" type="ORF">AVDCRST_MAG59-1718</name>
</gene>
<accession>A0A6J4UHD7</accession>
<evidence type="ECO:0000313" key="2">
    <source>
        <dbReference type="EMBL" id="CAA9550329.1"/>
    </source>
</evidence>
<protein>
    <submittedName>
        <fullName evidence="2">Uncharacterized protein</fullName>
    </submittedName>
</protein>
<dbReference type="AlphaFoldDB" id="A0A6J4UHD7"/>
<feature type="region of interest" description="Disordered" evidence="1">
    <location>
        <begin position="20"/>
        <end position="46"/>
    </location>
</feature>
<proteinExistence type="predicted"/>
<evidence type="ECO:0000256" key="1">
    <source>
        <dbReference type="SAM" id="MobiDB-lite"/>
    </source>
</evidence>
<organism evidence="2">
    <name type="scientific">uncultured Thermomicrobiales bacterium</name>
    <dbReference type="NCBI Taxonomy" id="1645740"/>
    <lineage>
        <taxon>Bacteria</taxon>
        <taxon>Pseudomonadati</taxon>
        <taxon>Thermomicrobiota</taxon>
        <taxon>Thermomicrobia</taxon>
        <taxon>Thermomicrobiales</taxon>
        <taxon>environmental samples</taxon>
    </lineage>
</organism>